<dbReference type="InterPro" id="IPR046495">
    <property type="entry name" value="DUF6588"/>
</dbReference>
<gene>
    <name evidence="1" type="ORF">MNBD_BACTEROID04-1231</name>
</gene>
<organism evidence="1">
    <name type="scientific">hydrothermal vent metagenome</name>
    <dbReference type="NCBI Taxonomy" id="652676"/>
    <lineage>
        <taxon>unclassified sequences</taxon>
        <taxon>metagenomes</taxon>
        <taxon>ecological metagenomes</taxon>
    </lineage>
</organism>
<feature type="non-terminal residue" evidence="1">
    <location>
        <position position="1"/>
    </location>
</feature>
<reference evidence="1" key="1">
    <citation type="submission" date="2018-06" db="EMBL/GenBank/DDBJ databases">
        <authorList>
            <person name="Zhirakovskaya E."/>
        </authorList>
    </citation>
    <scope>NUCLEOTIDE SEQUENCE</scope>
</reference>
<accession>A0A3B0U757</accession>
<proteinExistence type="predicted"/>
<evidence type="ECO:0000313" key="1">
    <source>
        <dbReference type="EMBL" id="VAW24880.1"/>
    </source>
</evidence>
<dbReference type="AlphaFoldDB" id="A0A3B0U757"/>
<dbReference type="EMBL" id="UOER01000308">
    <property type="protein sequence ID" value="VAW24880.1"/>
    <property type="molecule type" value="Genomic_DNA"/>
</dbReference>
<protein>
    <submittedName>
        <fullName evidence="1">Uncharacterized protein</fullName>
    </submittedName>
</protein>
<name>A0A3B0U757_9ZZZZ</name>
<sequence length="343" mass="37600">FKPPFMKKLSLILLFFILSFSSKSQNLDILLLASDDASLLFKNYMSPIMNGMAYSLNDGWYSTAKTHKKLGFDISFNVNTAIVPKSSRTFLFNANDYQYLTLESGDSNIQTIMGSNNNSKIGVRIPEANGYKVADFNMPDGVGGDLPLNAVPSPVIQASIGMPFSTDVSIRFLPSINTNDVEGNMFGIGIKHNLMQYLGLLDKLPLNVALFAGYTTMSSTYNLQNVSTLAGNNQEASFNLSAYTIQAIASLDFPIITLYGGVGYDKGSSTLKIKGTYQLEYTLENTNITITDSVTDPINMDFNANGVRGTLGARLNLGFFKFYGDYTIKEYNTVTAGIAFSFR</sequence>
<dbReference type="Pfam" id="PF20230">
    <property type="entry name" value="DUF6588"/>
    <property type="match status" value="1"/>
</dbReference>